<accession>A0A3L6MPK3</accession>
<proteinExistence type="predicted"/>
<dbReference type="Pfam" id="PF05699">
    <property type="entry name" value="Dimer_Tnp_hAT"/>
    <property type="match status" value="1"/>
</dbReference>
<evidence type="ECO:0000313" key="2">
    <source>
        <dbReference type="EMBL" id="RKK06806.1"/>
    </source>
</evidence>
<dbReference type="SUPFAM" id="SSF53098">
    <property type="entry name" value="Ribonuclease H-like"/>
    <property type="match status" value="1"/>
</dbReference>
<protein>
    <recommendedName>
        <fullName evidence="1">HAT C-terminal dimerisation domain-containing protein</fullName>
    </recommendedName>
</protein>
<dbReference type="InterPro" id="IPR012337">
    <property type="entry name" value="RNaseH-like_sf"/>
</dbReference>
<dbReference type="GO" id="GO:0046983">
    <property type="term" value="F:protein dimerization activity"/>
    <property type="evidence" value="ECO:0007669"/>
    <property type="project" value="InterPro"/>
</dbReference>
<dbReference type="InterPro" id="IPR008906">
    <property type="entry name" value="HATC_C_dom"/>
</dbReference>
<evidence type="ECO:0000313" key="4">
    <source>
        <dbReference type="Proteomes" id="UP000270866"/>
    </source>
</evidence>
<dbReference type="EMBL" id="MRCU01000019">
    <property type="protein sequence ID" value="RKK06806.1"/>
    <property type="molecule type" value="Genomic_DNA"/>
</dbReference>
<name>A0A3L6MPK3_FUSOX</name>
<dbReference type="AlphaFoldDB" id="A0A3L6MPK3"/>
<gene>
    <name evidence="3" type="ORF">BFJ65_g14690</name>
    <name evidence="2" type="ORF">BFJ65_g18360</name>
</gene>
<dbReference type="Proteomes" id="UP000270866">
    <property type="component" value="Unassembled WGS sequence"/>
</dbReference>
<dbReference type="EMBL" id="MRCU01000010">
    <property type="protein sequence ID" value="RKK10695.1"/>
    <property type="molecule type" value="Genomic_DNA"/>
</dbReference>
<organism evidence="2 4">
    <name type="scientific">Fusarium oxysporum f. sp. cepae</name>
    <dbReference type="NCBI Taxonomy" id="396571"/>
    <lineage>
        <taxon>Eukaryota</taxon>
        <taxon>Fungi</taxon>
        <taxon>Dikarya</taxon>
        <taxon>Ascomycota</taxon>
        <taxon>Pezizomycotina</taxon>
        <taxon>Sordariomycetes</taxon>
        <taxon>Hypocreomycetidae</taxon>
        <taxon>Hypocreales</taxon>
        <taxon>Nectriaceae</taxon>
        <taxon>Fusarium</taxon>
        <taxon>Fusarium oxysporum species complex</taxon>
    </lineage>
</organism>
<evidence type="ECO:0000259" key="1">
    <source>
        <dbReference type="Pfam" id="PF05699"/>
    </source>
</evidence>
<sequence>MALDFLTIQPMSAESERLFSAAGKMVSGLRTNMDAEIIAICQALRSWYHAGLMKDLNPLFKPHLESKPDAGCRTLSDGQLALAEAKWLLEGEDSASEVDDSSQQQQAE</sequence>
<reference evidence="2 4" key="1">
    <citation type="journal article" date="2018" name="Sci. Rep.">
        <title>Characterisation of pathogen-specific regions and novel effector candidates in Fusarium oxysporum f. sp. cepae.</title>
        <authorList>
            <person name="Armitage A.D."/>
            <person name="Taylor A."/>
            <person name="Sobczyk M.K."/>
            <person name="Baxter L."/>
            <person name="Greenfield B.P."/>
            <person name="Bates H.J."/>
            <person name="Wilson F."/>
            <person name="Jackson A.C."/>
            <person name="Ott S."/>
            <person name="Harrison R.J."/>
            <person name="Clarkson J.P."/>
        </authorList>
    </citation>
    <scope>NUCLEOTIDE SEQUENCE [LARGE SCALE GENOMIC DNA]</scope>
    <source>
        <strain evidence="2 4">FoC_Fus2</strain>
    </source>
</reference>
<comment type="caution">
    <text evidence="2">The sequence shown here is derived from an EMBL/GenBank/DDBJ whole genome shotgun (WGS) entry which is preliminary data.</text>
</comment>
<feature type="domain" description="HAT C-terminal dimerisation" evidence="1">
    <location>
        <begin position="1"/>
        <end position="48"/>
    </location>
</feature>
<evidence type="ECO:0000313" key="3">
    <source>
        <dbReference type="EMBL" id="RKK10695.1"/>
    </source>
</evidence>